<comment type="subcellular location">
    <subcellularLocation>
        <location evidence="1 7 8">Nucleus</location>
    </subcellularLocation>
</comment>
<dbReference type="SUPFAM" id="SSF46689">
    <property type="entry name" value="Homeodomain-like"/>
    <property type="match status" value="1"/>
</dbReference>
<evidence type="ECO:0000256" key="1">
    <source>
        <dbReference type="ARBA" id="ARBA00004123"/>
    </source>
</evidence>
<reference evidence="11" key="1">
    <citation type="submission" date="2025-08" db="UniProtKB">
        <authorList>
            <consortium name="Ensembl"/>
        </authorList>
    </citation>
    <scope>IDENTIFICATION</scope>
</reference>
<dbReference type="GeneTree" id="ENSGT00940000162247"/>
<evidence type="ECO:0000256" key="2">
    <source>
        <dbReference type="ARBA" id="ARBA00005661"/>
    </source>
</evidence>
<evidence type="ECO:0000259" key="10">
    <source>
        <dbReference type="PROSITE" id="PS50071"/>
    </source>
</evidence>
<dbReference type="PANTHER" id="PTHR24340">
    <property type="entry name" value="HOMEOBOX PROTEIN NKX"/>
    <property type="match status" value="1"/>
</dbReference>
<dbReference type="GO" id="GO:0045944">
    <property type="term" value="P:positive regulation of transcription by RNA polymerase II"/>
    <property type="evidence" value="ECO:0007669"/>
    <property type="project" value="UniProtKB-ARBA"/>
</dbReference>
<organism evidence="11 12">
    <name type="scientific">Eptatretus burgeri</name>
    <name type="common">Inshore hagfish</name>
    <dbReference type="NCBI Taxonomy" id="7764"/>
    <lineage>
        <taxon>Eukaryota</taxon>
        <taxon>Metazoa</taxon>
        <taxon>Chordata</taxon>
        <taxon>Craniata</taxon>
        <taxon>Vertebrata</taxon>
        <taxon>Cyclostomata</taxon>
        <taxon>Myxini</taxon>
        <taxon>Myxiniformes</taxon>
        <taxon>Myxinidae</taxon>
        <taxon>Eptatretinae</taxon>
        <taxon>Eptatretus</taxon>
    </lineage>
</organism>
<keyword evidence="6 7" id="KW-0539">Nucleus</keyword>
<dbReference type="PANTHER" id="PTHR24340:SF41">
    <property type="entry name" value="MUSCLE-SPECIFIC HOMEOBOX PROTEIN TINMAN-RELATED"/>
    <property type="match status" value="1"/>
</dbReference>
<dbReference type="InterPro" id="IPR020479">
    <property type="entry name" value="HD_metazoa"/>
</dbReference>
<dbReference type="GO" id="GO:0048513">
    <property type="term" value="P:animal organ development"/>
    <property type="evidence" value="ECO:0007669"/>
    <property type="project" value="UniProtKB-ARBA"/>
</dbReference>
<dbReference type="SMART" id="SM00389">
    <property type="entry name" value="HOX"/>
    <property type="match status" value="1"/>
</dbReference>
<dbReference type="OMA" id="YHMAPAV"/>
<dbReference type="Ensembl" id="ENSEBUT00000024966.1">
    <property type="protein sequence ID" value="ENSEBUP00000024390.1"/>
    <property type="gene ID" value="ENSEBUG00000015037.1"/>
</dbReference>
<evidence type="ECO:0000256" key="8">
    <source>
        <dbReference type="RuleBase" id="RU000682"/>
    </source>
</evidence>
<evidence type="ECO:0000256" key="9">
    <source>
        <dbReference type="SAM" id="MobiDB-lite"/>
    </source>
</evidence>
<dbReference type="CDD" id="cd00086">
    <property type="entry name" value="homeodomain"/>
    <property type="match status" value="1"/>
</dbReference>
<dbReference type="GO" id="GO:0000981">
    <property type="term" value="F:DNA-binding transcription factor activity, RNA polymerase II-specific"/>
    <property type="evidence" value="ECO:0007669"/>
    <property type="project" value="InterPro"/>
</dbReference>
<dbReference type="PROSITE" id="PS00027">
    <property type="entry name" value="HOMEOBOX_1"/>
    <property type="match status" value="1"/>
</dbReference>
<proteinExistence type="inferred from homology"/>
<feature type="compositionally biased region" description="Basic and acidic residues" evidence="9">
    <location>
        <begin position="217"/>
        <end position="239"/>
    </location>
</feature>
<evidence type="ECO:0000256" key="5">
    <source>
        <dbReference type="ARBA" id="ARBA00023155"/>
    </source>
</evidence>
<dbReference type="InterPro" id="IPR009057">
    <property type="entry name" value="Homeodomain-like_sf"/>
</dbReference>
<sequence>MSISPKHATPFSVSHILSPVLEETHRKATMEVPLVGTAQGVPRIGSYRSEVSQGRAQHPMQQGALHGTAHSARDVPNETVGSPYMVNLSGVSVELPTYQEDIQTTAPTPAWYGSGLDPCRCSISRFTGPSTPMGMGTIGGFGSMMGNSKMVPLLTSAPRRKRRVLFTQAQVYELERRFKQQNYLSAPEREHLANMIHLTPTQVKIWFQNHRYKIKRQAKDKATQQVKRDGGGRPSDPRLESACRVSVLVKDDKPGPTPLASDHQSLPAQQTQCCPQSTNSTFQMGNQGGDTDTMDFDLESAVSPSMMHFNMGSIQPSVPQYDLHRHVYGSNVLHCRGWWSGTEAVGGARPTI</sequence>
<evidence type="ECO:0000313" key="11">
    <source>
        <dbReference type="Ensembl" id="ENSEBUP00000024390.1"/>
    </source>
</evidence>
<dbReference type="PRINTS" id="PR00024">
    <property type="entry name" value="HOMEOBOX"/>
</dbReference>
<keyword evidence="5 7" id="KW-0371">Homeobox</keyword>
<dbReference type="FunFam" id="1.10.10.60:FF:000108">
    <property type="entry name" value="NK2 homeobox 1"/>
    <property type="match status" value="1"/>
</dbReference>
<dbReference type="GO" id="GO:0030154">
    <property type="term" value="P:cell differentiation"/>
    <property type="evidence" value="ECO:0007669"/>
    <property type="project" value="TreeGrafter"/>
</dbReference>
<evidence type="ECO:0000256" key="7">
    <source>
        <dbReference type="PROSITE-ProRule" id="PRU00108"/>
    </source>
</evidence>
<feature type="region of interest" description="Disordered" evidence="9">
    <location>
        <begin position="216"/>
        <end position="239"/>
    </location>
</feature>
<dbReference type="Pfam" id="PF00046">
    <property type="entry name" value="Homeodomain"/>
    <property type="match status" value="1"/>
</dbReference>
<evidence type="ECO:0000256" key="4">
    <source>
        <dbReference type="ARBA" id="ARBA00023125"/>
    </source>
</evidence>
<keyword evidence="4 7" id="KW-0238">DNA-binding</keyword>
<evidence type="ECO:0000256" key="3">
    <source>
        <dbReference type="ARBA" id="ARBA00022473"/>
    </source>
</evidence>
<keyword evidence="3" id="KW-0217">Developmental protein</keyword>
<protein>
    <submittedName>
        <fullName evidence="11">NK2 homeobox 4a</fullName>
    </submittedName>
</protein>
<keyword evidence="12" id="KW-1185">Reference proteome</keyword>
<comment type="similarity">
    <text evidence="2">Belongs to the NK-2 homeobox family.</text>
</comment>
<evidence type="ECO:0000256" key="6">
    <source>
        <dbReference type="ARBA" id="ARBA00023242"/>
    </source>
</evidence>
<dbReference type="AlphaFoldDB" id="A0A8C4X0T8"/>
<dbReference type="Gene3D" id="1.10.10.60">
    <property type="entry name" value="Homeodomain-like"/>
    <property type="match status" value="1"/>
</dbReference>
<feature type="DNA-binding region" description="Homeobox" evidence="7">
    <location>
        <begin position="159"/>
        <end position="218"/>
    </location>
</feature>
<name>A0A8C4X0T8_EPTBU</name>
<reference evidence="11" key="2">
    <citation type="submission" date="2025-09" db="UniProtKB">
        <authorList>
            <consortium name="Ensembl"/>
        </authorList>
    </citation>
    <scope>IDENTIFICATION</scope>
</reference>
<dbReference type="GO" id="GO:0000978">
    <property type="term" value="F:RNA polymerase II cis-regulatory region sequence-specific DNA binding"/>
    <property type="evidence" value="ECO:0007669"/>
    <property type="project" value="TreeGrafter"/>
</dbReference>
<dbReference type="PROSITE" id="PS50071">
    <property type="entry name" value="HOMEOBOX_2"/>
    <property type="match status" value="1"/>
</dbReference>
<dbReference type="InterPro" id="IPR050394">
    <property type="entry name" value="Homeobox_NK-like"/>
</dbReference>
<feature type="domain" description="Homeobox" evidence="10">
    <location>
        <begin position="157"/>
        <end position="217"/>
    </location>
</feature>
<dbReference type="InterPro" id="IPR001356">
    <property type="entry name" value="HD"/>
</dbReference>
<dbReference type="InterPro" id="IPR017970">
    <property type="entry name" value="Homeobox_CS"/>
</dbReference>
<evidence type="ECO:0000313" key="12">
    <source>
        <dbReference type="Proteomes" id="UP000694388"/>
    </source>
</evidence>
<accession>A0A8C4X0T8</accession>
<dbReference type="GO" id="GO:0005634">
    <property type="term" value="C:nucleus"/>
    <property type="evidence" value="ECO:0007669"/>
    <property type="project" value="UniProtKB-SubCell"/>
</dbReference>
<dbReference type="Proteomes" id="UP000694388">
    <property type="component" value="Unplaced"/>
</dbReference>